<proteinExistence type="predicted"/>
<dbReference type="EMBL" id="CAKMRJ010001112">
    <property type="protein sequence ID" value="CAH1421303.1"/>
    <property type="molecule type" value="Genomic_DNA"/>
</dbReference>
<gene>
    <name evidence="1" type="ORF">LVIROSA_LOCUS8713</name>
</gene>
<keyword evidence="2" id="KW-1185">Reference proteome</keyword>
<accession>A0AAU9MKW4</accession>
<sequence length="115" mass="13387">MDDRHLHPPLFKTAFIVIDLGNENYSVPLEDEFEVPEERRNVRLRVDDQGPRDVLMGDGLSMDPYHVMSLLYDDDIGRGLKFLGYWMEAMMHRLSIALPVGASVYDSYIPTWEER</sequence>
<evidence type="ECO:0000313" key="2">
    <source>
        <dbReference type="Proteomes" id="UP001157418"/>
    </source>
</evidence>
<protein>
    <submittedName>
        <fullName evidence="1">Uncharacterized protein</fullName>
    </submittedName>
</protein>
<comment type="caution">
    <text evidence="1">The sequence shown here is derived from an EMBL/GenBank/DDBJ whole genome shotgun (WGS) entry which is preliminary data.</text>
</comment>
<dbReference type="AlphaFoldDB" id="A0AAU9MKW4"/>
<organism evidence="1 2">
    <name type="scientific">Lactuca virosa</name>
    <dbReference type="NCBI Taxonomy" id="75947"/>
    <lineage>
        <taxon>Eukaryota</taxon>
        <taxon>Viridiplantae</taxon>
        <taxon>Streptophyta</taxon>
        <taxon>Embryophyta</taxon>
        <taxon>Tracheophyta</taxon>
        <taxon>Spermatophyta</taxon>
        <taxon>Magnoliopsida</taxon>
        <taxon>eudicotyledons</taxon>
        <taxon>Gunneridae</taxon>
        <taxon>Pentapetalae</taxon>
        <taxon>asterids</taxon>
        <taxon>campanulids</taxon>
        <taxon>Asterales</taxon>
        <taxon>Asteraceae</taxon>
        <taxon>Cichorioideae</taxon>
        <taxon>Cichorieae</taxon>
        <taxon>Lactucinae</taxon>
        <taxon>Lactuca</taxon>
    </lineage>
</organism>
<reference evidence="1 2" key="1">
    <citation type="submission" date="2022-01" db="EMBL/GenBank/DDBJ databases">
        <authorList>
            <person name="Xiong W."/>
            <person name="Schranz E."/>
        </authorList>
    </citation>
    <scope>NUCLEOTIDE SEQUENCE [LARGE SCALE GENOMIC DNA]</scope>
</reference>
<dbReference type="Proteomes" id="UP001157418">
    <property type="component" value="Unassembled WGS sequence"/>
</dbReference>
<name>A0AAU9MKW4_9ASTR</name>
<evidence type="ECO:0000313" key="1">
    <source>
        <dbReference type="EMBL" id="CAH1421303.1"/>
    </source>
</evidence>